<accession>A0A132P6N0</accession>
<dbReference type="PROSITE" id="PS51000">
    <property type="entry name" value="HTH_DEOR_2"/>
    <property type="match status" value="1"/>
</dbReference>
<dbReference type="Proteomes" id="UP000070452">
    <property type="component" value="Unassembled WGS sequence"/>
</dbReference>
<sequence length="257" mass="29109">MLNEVENRQQEIVNYLKNNQFARVTDLIELVNYSEATIKRDLVFLEKSGLIRRVRGGAMLVDNRKIDVPYLMKITKLEEETEKRKIADTASSLIRDDMVLFLDSSTTSLHLVRNLARFDGLQIITNGIVTAAMLSEYTTAKVSVLGGAIVPKRATINGSKAYNDALSYYADLAIMSCRGLDFSQGVTETHEGEAMVKKAFRKQSDRLAVLVTQQKIAHKFMHQSIAFHEIDYLVTSKELTKEQYAKVKEHHIECLYG</sequence>
<dbReference type="PATRIC" id="fig|1352.805.peg.1889"/>
<dbReference type="PANTHER" id="PTHR30363">
    <property type="entry name" value="HTH-TYPE TRANSCRIPTIONAL REGULATOR SRLR-RELATED"/>
    <property type="match status" value="1"/>
</dbReference>
<keyword evidence="5" id="KW-0238">DNA-binding</keyword>
<dbReference type="RefSeq" id="WP_002299683.1">
    <property type="nucleotide sequence ID" value="NZ_CAMRQU010000012.1"/>
</dbReference>
<dbReference type="Proteomes" id="UP001260956">
    <property type="component" value="Unassembled WGS sequence"/>
</dbReference>
<name>A0A132P6N0_ENTFC</name>
<keyword evidence="1" id="KW-0805">Transcription regulation</keyword>
<dbReference type="EMBL" id="LRHK01000001">
    <property type="protein sequence ID" value="KWX17959.1"/>
    <property type="molecule type" value="Genomic_DNA"/>
</dbReference>
<organism evidence="4 6">
    <name type="scientific">Enterococcus faecium</name>
    <name type="common">Streptococcus faecium</name>
    <dbReference type="NCBI Taxonomy" id="1352"/>
    <lineage>
        <taxon>Bacteria</taxon>
        <taxon>Bacillati</taxon>
        <taxon>Bacillota</taxon>
        <taxon>Bacilli</taxon>
        <taxon>Lactobacillales</taxon>
        <taxon>Enterococcaceae</taxon>
        <taxon>Enterococcus</taxon>
    </lineage>
</organism>
<dbReference type="PANTHER" id="PTHR30363:SF44">
    <property type="entry name" value="AGA OPERON TRANSCRIPTIONAL REPRESSOR-RELATED"/>
    <property type="match status" value="1"/>
</dbReference>
<dbReference type="SUPFAM" id="SSF100950">
    <property type="entry name" value="NagB/RpiA/CoA transferase-like"/>
    <property type="match status" value="1"/>
</dbReference>
<dbReference type="EMBL" id="JARPTX010000032">
    <property type="protein sequence ID" value="MDT2370420.1"/>
    <property type="molecule type" value="Genomic_DNA"/>
</dbReference>
<dbReference type="SUPFAM" id="SSF46785">
    <property type="entry name" value="Winged helix' DNA-binding domain"/>
    <property type="match status" value="1"/>
</dbReference>
<reference evidence="4 6" key="1">
    <citation type="submission" date="2016-01" db="EMBL/GenBank/DDBJ databases">
        <title>Molecular Mechanisms for transfer of large genomic segments between Enterococcus faecium strains.</title>
        <authorList>
            <person name="Garcia-Solache M.A."/>
            <person name="Lebreton F."/>
            <person name="Mclaughlin R.E."/>
            <person name="Whiteaker J.D."/>
            <person name="Gilmore M.S."/>
            <person name="Rice L.B."/>
        </authorList>
    </citation>
    <scope>NUCLEOTIDE SEQUENCE [LARGE SCALE GENOMIC DNA]</scope>
    <source>
        <strain evidence="4 6">D344RRF x C68</strain>
    </source>
</reference>
<dbReference type="PRINTS" id="PR00037">
    <property type="entry name" value="HTHLACR"/>
</dbReference>
<evidence type="ECO:0000313" key="6">
    <source>
        <dbReference type="Proteomes" id="UP000070452"/>
    </source>
</evidence>
<reference evidence="5" key="2">
    <citation type="submission" date="2023-03" db="EMBL/GenBank/DDBJ databases">
        <authorList>
            <person name="Shen W."/>
            <person name="Cai J."/>
        </authorList>
    </citation>
    <scope>NUCLEOTIDE SEQUENCE</scope>
    <source>
        <strain evidence="5">B1010-2</strain>
    </source>
</reference>
<dbReference type="GO" id="GO:0003677">
    <property type="term" value="F:DNA binding"/>
    <property type="evidence" value="ECO:0007669"/>
    <property type="project" value="UniProtKB-KW"/>
</dbReference>
<dbReference type="InterPro" id="IPR037171">
    <property type="entry name" value="NagB/RpiA_transferase-like"/>
</dbReference>
<dbReference type="GO" id="GO:0003700">
    <property type="term" value="F:DNA-binding transcription factor activity"/>
    <property type="evidence" value="ECO:0007669"/>
    <property type="project" value="InterPro"/>
</dbReference>
<feature type="domain" description="HTH deoR-type" evidence="3">
    <location>
        <begin position="5"/>
        <end position="60"/>
    </location>
</feature>
<dbReference type="InterPro" id="IPR050313">
    <property type="entry name" value="Carb_Metab_HTH_regulators"/>
</dbReference>
<evidence type="ECO:0000313" key="4">
    <source>
        <dbReference type="EMBL" id="KWX17959.1"/>
    </source>
</evidence>
<evidence type="ECO:0000256" key="2">
    <source>
        <dbReference type="ARBA" id="ARBA00023163"/>
    </source>
</evidence>
<dbReference type="InterPro" id="IPR001034">
    <property type="entry name" value="DeoR_HTH"/>
</dbReference>
<dbReference type="Pfam" id="PF08220">
    <property type="entry name" value="HTH_DeoR"/>
    <property type="match status" value="1"/>
</dbReference>
<keyword evidence="2" id="KW-0804">Transcription</keyword>
<dbReference type="SMART" id="SM01134">
    <property type="entry name" value="DeoRC"/>
    <property type="match status" value="1"/>
</dbReference>
<evidence type="ECO:0000313" key="5">
    <source>
        <dbReference type="EMBL" id="MDT2370420.1"/>
    </source>
</evidence>
<dbReference type="SMART" id="SM00420">
    <property type="entry name" value="HTH_DEOR"/>
    <property type="match status" value="1"/>
</dbReference>
<dbReference type="AlphaFoldDB" id="A0A132P6N0"/>
<evidence type="ECO:0000259" key="3">
    <source>
        <dbReference type="PROSITE" id="PS51000"/>
    </source>
</evidence>
<dbReference type="InterPro" id="IPR014036">
    <property type="entry name" value="DeoR-like_C"/>
</dbReference>
<proteinExistence type="predicted"/>
<gene>
    <name evidence="4" type="ORF">AWT83_05555</name>
    <name evidence="5" type="ORF">P6Z85_09710</name>
</gene>
<evidence type="ECO:0000256" key="1">
    <source>
        <dbReference type="ARBA" id="ARBA00023015"/>
    </source>
</evidence>
<comment type="caution">
    <text evidence="4">The sequence shown here is derived from an EMBL/GenBank/DDBJ whole genome shotgun (WGS) entry which is preliminary data.</text>
</comment>
<dbReference type="Gene3D" id="3.40.50.1360">
    <property type="match status" value="1"/>
</dbReference>
<dbReference type="Pfam" id="PF00455">
    <property type="entry name" value="DeoRC"/>
    <property type="match status" value="1"/>
</dbReference>
<protein>
    <submittedName>
        <fullName evidence="4">D-beta-hydroxybutyrate permease</fullName>
    </submittedName>
    <submittedName>
        <fullName evidence="5">DeoR/GlpR family DNA-binding transcription regulator</fullName>
    </submittedName>
</protein>
<dbReference type="InterPro" id="IPR036390">
    <property type="entry name" value="WH_DNA-bd_sf"/>
</dbReference>